<accession>A0ABN4X6T6</accession>
<dbReference type="EMBL" id="CP019437">
    <property type="protein sequence ID" value="AQS46929.1"/>
    <property type="molecule type" value="Genomic_DNA"/>
</dbReference>
<gene>
    <name evidence="2" type="ORF">BMG03_03300</name>
</gene>
<proteinExistence type="predicted"/>
<reference evidence="2 3" key="1">
    <citation type="submission" date="2017-01" db="EMBL/GenBank/DDBJ databases">
        <title>The complete genome sequence of a sulfur-oxidizing marine bacterium Thioclava sp. 25B10_4T.</title>
        <authorList>
            <person name="Liu Y."/>
            <person name="Lai Q."/>
            <person name="Shao Z."/>
        </authorList>
    </citation>
    <scope>NUCLEOTIDE SEQUENCE [LARGE SCALE GENOMIC DNA]</scope>
    <source>
        <strain evidence="2 3">25B10_4</strain>
    </source>
</reference>
<dbReference type="Proteomes" id="UP000185622">
    <property type="component" value="Chromosome"/>
</dbReference>
<evidence type="ECO:0000313" key="3">
    <source>
        <dbReference type="Proteomes" id="UP000185622"/>
    </source>
</evidence>
<dbReference type="InterPro" id="IPR019301">
    <property type="entry name" value="Flagellar_prot_FlgJ_N"/>
</dbReference>
<name>A0ABN4X6T6_9RHOB</name>
<feature type="domain" description="Flagellar protein FlgJ N-terminal" evidence="1">
    <location>
        <begin position="48"/>
        <end position="92"/>
    </location>
</feature>
<protein>
    <recommendedName>
        <fullName evidence="1">Flagellar protein FlgJ N-terminal domain-containing protein</fullName>
    </recommendedName>
</protein>
<evidence type="ECO:0000313" key="2">
    <source>
        <dbReference type="EMBL" id="AQS46929.1"/>
    </source>
</evidence>
<dbReference type="Pfam" id="PF10135">
    <property type="entry name" value="Rod-binding"/>
    <property type="match status" value="1"/>
</dbReference>
<organism evidence="2 3">
    <name type="scientific">Thioclava nitratireducens</name>
    <dbReference type="NCBI Taxonomy" id="1915078"/>
    <lineage>
        <taxon>Bacteria</taxon>
        <taxon>Pseudomonadati</taxon>
        <taxon>Pseudomonadota</taxon>
        <taxon>Alphaproteobacteria</taxon>
        <taxon>Rhodobacterales</taxon>
        <taxon>Paracoccaceae</taxon>
        <taxon>Thioclava</taxon>
    </lineage>
</organism>
<keyword evidence="3" id="KW-1185">Reference proteome</keyword>
<evidence type="ECO:0000259" key="1">
    <source>
        <dbReference type="Pfam" id="PF10135"/>
    </source>
</evidence>
<sequence>MNPLGPSKPFLSAASLKAPAASGAKSQNAKEIAKNFEATFLQQAVGEMMKTVKMGGLDGGHAEEMWKSFLARGIADEIAASGRTGIAQSVERMIGAYTSNGEDHG</sequence>
<dbReference type="RefSeq" id="WP_075775845.1">
    <property type="nucleotide sequence ID" value="NZ_CP019437.1"/>
</dbReference>